<dbReference type="EMBL" id="CM042884">
    <property type="protein sequence ID" value="KAI4369289.1"/>
    <property type="molecule type" value="Genomic_DNA"/>
</dbReference>
<sequence length="899" mass="99924">MTTTACFMIVSRNYILIYEAEVRSSAVKVTYCFSSRKPSLRSLYRVDLAAATMDKLIDAVMRNLPKACSATISARCTREFVEEQLETMFPVFKTPDHPPYSLMIQEAIKKLKEEGGSSEDSISKCIASKHDGLSWAHDCLLSHHLRKLCDGGEIVCTSNDRYMLPFFDGKGSVPPDSTKEKFKRGRGKKRGMHAQNKRLKRGSSLEGRDLEAEFNMKQRGTEIEADFGHDETSQLDVRISLQESELATKENTPIKGNEQVDSLSQGPQYQSTRETNQAAESINGEPVVETVLVSDERCTVTGKMPMHQDVQVADHDESDEQDVQLHDVIMAQRDPGDPLIVTVEDTEQSLDGSGSRNRTVEEPPWQSQADDFPKRCDSTENRSQVVEGQSEKSQSPELIFQHILMLQIQLRDSAMRLKQLDEAPGNGTLPRENVVEVYRRNREIGLIFQEMLEDSPETASGLRNRTIRAGKAGFPSKDLSTTGDGAARVRFPILRCQQQDRPPLFLDSCPRIPDDESNDLGDPSSGEQKQPELSKQLTKSQEQDILRQNSGDKLLGSPHMCMAALPVLACPEKTLRPPQPDLRPGQLKGAQSCALPPQGRVLGLNGGTNEVLPSVFIGEQACPDESALQCDHRFEQGFELSKPYNGREDDANNSRFCEEQIEKYPAVSDEHEDLIHGRPVVEPPDRPLELPIHEAAEESSGIELQQTATKSMTEMRDDGFSPDGRSDFTRRFAEQPQQNELERDNTMTIASLNLSPSAAPTSAIPSIREKRRYKKRDKPYINMEYREKLRSPAIQAETRSTGDGPALDNSWGLAIHSETRSATVGLTSSDNSRCPAIHADTRSTMDGPASDNSRSPAIQTETRSTTGGPTSNGSSQYPVPKKRRGRPRKVTSPQETITA</sequence>
<keyword evidence="2" id="KW-1185">Reference proteome</keyword>
<evidence type="ECO:0000313" key="2">
    <source>
        <dbReference type="Proteomes" id="UP001057402"/>
    </source>
</evidence>
<reference evidence="2" key="1">
    <citation type="journal article" date="2023" name="Front. Plant Sci.">
        <title>Chromosomal-level genome assembly of Melastoma candidum provides insights into trichome evolution.</title>
        <authorList>
            <person name="Zhong Y."/>
            <person name="Wu W."/>
            <person name="Sun C."/>
            <person name="Zou P."/>
            <person name="Liu Y."/>
            <person name="Dai S."/>
            <person name="Zhou R."/>
        </authorList>
    </citation>
    <scope>NUCLEOTIDE SEQUENCE [LARGE SCALE GENOMIC DNA]</scope>
</reference>
<dbReference type="Proteomes" id="UP001057402">
    <property type="component" value="Chromosome 5"/>
</dbReference>
<protein>
    <submittedName>
        <fullName evidence="1">Uncharacterized protein</fullName>
    </submittedName>
</protein>
<proteinExistence type="predicted"/>
<accession>A0ACB9QV56</accession>
<evidence type="ECO:0000313" key="1">
    <source>
        <dbReference type="EMBL" id="KAI4369289.1"/>
    </source>
</evidence>
<comment type="caution">
    <text evidence="1">The sequence shown here is derived from an EMBL/GenBank/DDBJ whole genome shotgun (WGS) entry which is preliminary data.</text>
</comment>
<organism evidence="1 2">
    <name type="scientific">Melastoma candidum</name>
    <dbReference type="NCBI Taxonomy" id="119954"/>
    <lineage>
        <taxon>Eukaryota</taxon>
        <taxon>Viridiplantae</taxon>
        <taxon>Streptophyta</taxon>
        <taxon>Embryophyta</taxon>
        <taxon>Tracheophyta</taxon>
        <taxon>Spermatophyta</taxon>
        <taxon>Magnoliopsida</taxon>
        <taxon>eudicotyledons</taxon>
        <taxon>Gunneridae</taxon>
        <taxon>Pentapetalae</taxon>
        <taxon>rosids</taxon>
        <taxon>malvids</taxon>
        <taxon>Myrtales</taxon>
        <taxon>Melastomataceae</taxon>
        <taxon>Melastomatoideae</taxon>
        <taxon>Melastomateae</taxon>
        <taxon>Melastoma</taxon>
    </lineage>
</organism>
<gene>
    <name evidence="1" type="ORF">MLD38_017747</name>
</gene>
<name>A0ACB9QV56_9MYRT</name>